<dbReference type="CDD" id="cd11056">
    <property type="entry name" value="CYP6-like"/>
    <property type="match status" value="1"/>
</dbReference>
<evidence type="ECO:0000256" key="5">
    <source>
        <dbReference type="ARBA" id="ARBA00022617"/>
    </source>
</evidence>
<comment type="similarity">
    <text evidence="4 14">Belongs to the cytochrome P450 family.</text>
</comment>
<dbReference type="GO" id="GO:0004497">
    <property type="term" value="F:monooxygenase activity"/>
    <property type="evidence" value="ECO:0007669"/>
    <property type="project" value="UniProtKB-KW"/>
</dbReference>
<proteinExistence type="inferred from homology"/>
<dbReference type="PRINTS" id="PR00385">
    <property type="entry name" value="P450"/>
</dbReference>
<dbReference type="PANTHER" id="PTHR24292:SF54">
    <property type="entry name" value="CYP9F3-RELATED"/>
    <property type="match status" value="1"/>
</dbReference>
<dbReference type="InterPro" id="IPR036396">
    <property type="entry name" value="Cyt_P450_sf"/>
</dbReference>
<keyword evidence="7" id="KW-0256">Endoplasmic reticulum</keyword>
<keyword evidence="10 13" id="KW-0408">Iron</keyword>
<evidence type="ECO:0000256" key="11">
    <source>
        <dbReference type="ARBA" id="ARBA00023033"/>
    </source>
</evidence>
<dbReference type="GO" id="GO:0005506">
    <property type="term" value="F:iron ion binding"/>
    <property type="evidence" value="ECO:0007669"/>
    <property type="project" value="InterPro"/>
</dbReference>
<dbReference type="AlphaFoldDB" id="A0A6H5HIX3"/>
<organism evidence="15 16">
    <name type="scientific">Nesidiocoris tenuis</name>
    <dbReference type="NCBI Taxonomy" id="355587"/>
    <lineage>
        <taxon>Eukaryota</taxon>
        <taxon>Metazoa</taxon>
        <taxon>Ecdysozoa</taxon>
        <taxon>Arthropoda</taxon>
        <taxon>Hexapoda</taxon>
        <taxon>Insecta</taxon>
        <taxon>Pterygota</taxon>
        <taxon>Neoptera</taxon>
        <taxon>Paraneoptera</taxon>
        <taxon>Hemiptera</taxon>
        <taxon>Heteroptera</taxon>
        <taxon>Panheteroptera</taxon>
        <taxon>Cimicomorpha</taxon>
        <taxon>Miridae</taxon>
        <taxon>Dicyphina</taxon>
        <taxon>Nesidiocoris</taxon>
    </lineage>
</organism>
<dbReference type="PRINTS" id="PR00463">
    <property type="entry name" value="EP450I"/>
</dbReference>
<comment type="cofactor">
    <cofactor evidence="1 13">
        <name>heme</name>
        <dbReference type="ChEBI" id="CHEBI:30413"/>
    </cofactor>
</comment>
<protein>
    <submittedName>
        <fullName evidence="15">Uncharacterized protein</fullName>
    </submittedName>
</protein>
<reference evidence="15 16" key="1">
    <citation type="submission" date="2020-02" db="EMBL/GenBank/DDBJ databases">
        <authorList>
            <person name="Ferguson B K."/>
        </authorList>
    </citation>
    <scope>NUCLEOTIDE SEQUENCE [LARGE SCALE GENOMIC DNA]</scope>
</reference>
<evidence type="ECO:0000313" key="16">
    <source>
        <dbReference type="Proteomes" id="UP000479000"/>
    </source>
</evidence>
<dbReference type="OrthoDB" id="2789670at2759"/>
<dbReference type="GO" id="GO:0016705">
    <property type="term" value="F:oxidoreductase activity, acting on paired donors, with incorporation or reduction of molecular oxygen"/>
    <property type="evidence" value="ECO:0007669"/>
    <property type="project" value="InterPro"/>
</dbReference>
<dbReference type="SUPFAM" id="SSF48264">
    <property type="entry name" value="Cytochrome P450"/>
    <property type="match status" value="1"/>
</dbReference>
<keyword evidence="9 14" id="KW-0560">Oxidoreductase</keyword>
<name>A0A6H5HIX3_9HEMI</name>
<dbReference type="InterPro" id="IPR001128">
    <property type="entry name" value="Cyt_P450"/>
</dbReference>
<evidence type="ECO:0000313" key="15">
    <source>
        <dbReference type="EMBL" id="CAB0016984.1"/>
    </source>
</evidence>
<keyword evidence="6 13" id="KW-0479">Metal-binding</keyword>
<evidence type="ECO:0000256" key="10">
    <source>
        <dbReference type="ARBA" id="ARBA00023004"/>
    </source>
</evidence>
<dbReference type="EMBL" id="CADCXU010030639">
    <property type="protein sequence ID" value="CAB0016984.1"/>
    <property type="molecule type" value="Genomic_DNA"/>
</dbReference>
<dbReference type="InterPro" id="IPR017972">
    <property type="entry name" value="Cyt_P450_CS"/>
</dbReference>
<sequence>MILFLVAALCFLFYAYSTWTFSYWRKKKVKGPPPIPLFGNIKDIVLFKSFPGECHQKIYRQYPEERYVGIYQLRTPTLLLRDPDLIKHVFVKDFEHFVDRGFHTNEEREPLTAHLVSLEGSRWRNLRAKLTPAFSSGKIKNMFPLMSQCSDNLVSFIKDQLKGDKGDLEVREVTARFTTDVIGTVAFGLQFDAMSGDSVFREMGKKITQPTLSNAMGRATRAFFPWLFDALQMRTFPLEIHTFFTKFVKETIDYRQASGEKRADFLQLMIQLKNMDATLSQAEDSLVFTDSVIAAQAFVFFLAGFETSATTLSFCLYELALNPSCQEQAFREISTVRAKHETLSYEAVNEMTYLELLLEETMRKHPPVANLSRVCNKAYAIPGSDLTIDPGVAIVVPVHALHHDPINFPDPERFIPERFSNKDRLKNHSYLPFGEGPRHCIGMRFAMLEMKLALSQILWHYKVTQCPKTAIPLKIDPKTFITTPVGGVWVNLSLRN</sequence>
<dbReference type="PROSITE" id="PS00086">
    <property type="entry name" value="CYTOCHROME_P450"/>
    <property type="match status" value="1"/>
</dbReference>
<dbReference type="Gene3D" id="1.10.630.10">
    <property type="entry name" value="Cytochrome P450"/>
    <property type="match status" value="1"/>
</dbReference>
<dbReference type="Proteomes" id="UP000479000">
    <property type="component" value="Unassembled WGS sequence"/>
</dbReference>
<evidence type="ECO:0000256" key="6">
    <source>
        <dbReference type="ARBA" id="ARBA00022723"/>
    </source>
</evidence>
<gene>
    <name evidence="15" type="ORF">NTEN_LOCUS21100</name>
</gene>
<evidence type="ECO:0000256" key="9">
    <source>
        <dbReference type="ARBA" id="ARBA00023002"/>
    </source>
</evidence>
<dbReference type="InterPro" id="IPR002401">
    <property type="entry name" value="Cyt_P450_E_grp-I"/>
</dbReference>
<keyword evidence="8" id="KW-0492">Microsome</keyword>
<dbReference type="FunFam" id="1.10.630.10:FF:000042">
    <property type="entry name" value="Cytochrome P450"/>
    <property type="match status" value="1"/>
</dbReference>
<evidence type="ECO:0000256" key="4">
    <source>
        <dbReference type="ARBA" id="ARBA00010617"/>
    </source>
</evidence>
<comment type="subcellular location">
    <subcellularLocation>
        <location evidence="3">Endoplasmic reticulum membrane</location>
        <topology evidence="3">Peripheral membrane protein</topology>
    </subcellularLocation>
    <subcellularLocation>
        <location evidence="2">Microsome membrane</location>
        <topology evidence="2">Peripheral membrane protein</topology>
    </subcellularLocation>
</comment>
<evidence type="ECO:0000256" key="13">
    <source>
        <dbReference type="PIRSR" id="PIRSR602401-1"/>
    </source>
</evidence>
<evidence type="ECO:0000256" key="12">
    <source>
        <dbReference type="ARBA" id="ARBA00023136"/>
    </source>
</evidence>
<feature type="binding site" description="axial binding residue" evidence="13">
    <location>
        <position position="440"/>
    </location>
    <ligand>
        <name>heme</name>
        <dbReference type="ChEBI" id="CHEBI:30413"/>
    </ligand>
    <ligandPart>
        <name>Fe</name>
        <dbReference type="ChEBI" id="CHEBI:18248"/>
    </ligandPart>
</feature>
<evidence type="ECO:0000256" key="7">
    <source>
        <dbReference type="ARBA" id="ARBA00022824"/>
    </source>
</evidence>
<dbReference type="GO" id="GO:0005789">
    <property type="term" value="C:endoplasmic reticulum membrane"/>
    <property type="evidence" value="ECO:0007669"/>
    <property type="project" value="UniProtKB-SubCell"/>
</dbReference>
<dbReference type="Pfam" id="PF00067">
    <property type="entry name" value="p450"/>
    <property type="match status" value="1"/>
</dbReference>
<dbReference type="InterPro" id="IPR050476">
    <property type="entry name" value="Insect_CytP450_Detox"/>
</dbReference>
<evidence type="ECO:0000256" key="14">
    <source>
        <dbReference type="RuleBase" id="RU000461"/>
    </source>
</evidence>
<evidence type="ECO:0000256" key="3">
    <source>
        <dbReference type="ARBA" id="ARBA00004406"/>
    </source>
</evidence>
<dbReference type="GO" id="GO:0020037">
    <property type="term" value="F:heme binding"/>
    <property type="evidence" value="ECO:0007669"/>
    <property type="project" value="InterPro"/>
</dbReference>
<keyword evidence="16" id="KW-1185">Reference proteome</keyword>
<accession>A0A6H5HIX3</accession>
<keyword evidence="5 13" id="KW-0349">Heme</keyword>
<evidence type="ECO:0000256" key="2">
    <source>
        <dbReference type="ARBA" id="ARBA00004174"/>
    </source>
</evidence>
<evidence type="ECO:0000256" key="8">
    <source>
        <dbReference type="ARBA" id="ARBA00022848"/>
    </source>
</evidence>
<dbReference type="PANTHER" id="PTHR24292">
    <property type="entry name" value="CYTOCHROME P450"/>
    <property type="match status" value="1"/>
</dbReference>
<keyword evidence="12" id="KW-0472">Membrane</keyword>
<keyword evidence="11 14" id="KW-0503">Monooxygenase</keyword>
<evidence type="ECO:0000256" key="1">
    <source>
        <dbReference type="ARBA" id="ARBA00001971"/>
    </source>
</evidence>